<keyword evidence="2" id="KW-1185">Reference proteome</keyword>
<name>K4AN96_SETIT</name>
<dbReference type="Gramene" id="KQK87128">
    <property type="protein sequence ID" value="KQK87128"/>
    <property type="gene ID" value="SETIT_040393mg"/>
</dbReference>
<proteinExistence type="predicted"/>
<accession>K4AN96</accession>
<reference evidence="2" key="1">
    <citation type="journal article" date="2012" name="Nat. Biotechnol.">
        <title>Reference genome sequence of the model plant Setaria.</title>
        <authorList>
            <person name="Bennetzen J.L."/>
            <person name="Schmutz J."/>
            <person name="Wang H."/>
            <person name="Percifield R."/>
            <person name="Hawkins J."/>
            <person name="Pontaroli A.C."/>
            <person name="Estep M."/>
            <person name="Feng L."/>
            <person name="Vaughn J.N."/>
            <person name="Grimwood J."/>
            <person name="Jenkins J."/>
            <person name="Barry K."/>
            <person name="Lindquist E."/>
            <person name="Hellsten U."/>
            <person name="Deshpande S."/>
            <person name="Wang X."/>
            <person name="Wu X."/>
            <person name="Mitros T."/>
            <person name="Triplett J."/>
            <person name="Yang X."/>
            <person name="Ye C.Y."/>
            <person name="Mauro-Herrera M."/>
            <person name="Wang L."/>
            <person name="Li P."/>
            <person name="Sharma M."/>
            <person name="Sharma R."/>
            <person name="Ronald P.C."/>
            <person name="Panaud O."/>
            <person name="Kellogg E.A."/>
            <person name="Brutnell T.P."/>
            <person name="Doust A.N."/>
            <person name="Tuskan G.A."/>
            <person name="Rokhsar D."/>
            <person name="Devos K.M."/>
        </authorList>
    </citation>
    <scope>NUCLEOTIDE SEQUENCE [LARGE SCALE GENOMIC DNA]</scope>
    <source>
        <strain evidence="2">cv. Yugu1</strain>
    </source>
</reference>
<protein>
    <submittedName>
        <fullName evidence="1">Uncharacterized protein</fullName>
    </submittedName>
</protein>
<organism evidence="1 2">
    <name type="scientific">Setaria italica</name>
    <name type="common">Foxtail millet</name>
    <name type="synonym">Panicum italicum</name>
    <dbReference type="NCBI Taxonomy" id="4555"/>
    <lineage>
        <taxon>Eukaryota</taxon>
        <taxon>Viridiplantae</taxon>
        <taxon>Streptophyta</taxon>
        <taxon>Embryophyta</taxon>
        <taxon>Tracheophyta</taxon>
        <taxon>Spermatophyta</taxon>
        <taxon>Magnoliopsida</taxon>
        <taxon>Liliopsida</taxon>
        <taxon>Poales</taxon>
        <taxon>Poaceae</taxon>
        <taxon>PACMAD clade</taxon>
        <taxon>Panicoideae</taxon>
        <taxon>Panicodae</taxon>
        <taxon>Paniceae</taxon>
        <taxon>Cenchrinae</taxon>
        <taxon>Setaria</taxon>
    </lineage>
</organism>
<reference evidence="1" key="2">
    <citation type="submission" date="2018-08" db="UniProtKB">
        <authorList>
            <consortium name="EnsemblPlants"/>
        </authorList>
    </citation>
    <scope>IDENTIFICATION</scope>
    <source>
        <strain evidence="1">Yugu1</strain>
    </source>
</reference>
<dbReference type="AlphaFoldDB" id="K4AN96"/>
<evidence type="ECO:0000313" key="1">
    <source>
        <dbReference type="EnsemblPlants" id="KQK87128"/>
    </source>
</evidence>
<sequence>MEDHGRPFGGRRAWCCGEGLHRGSAGGLLASPWILRTTIASQPADVS</sequence>
<dbReference type="HOGENOM" id="CLU_3176372_0_0_1"/>
<evidence type="ECO:0000313" key="2">
    <source>
        <dbReference type="Proteomes" id="UP000004995"/>
    </source>
</evidence>
<dbReference type="EnsemblPlants" id="KQK87128">
    <property type="protein sequence ID" value="KQK87128"/>
    <property type="gene ID" value="SETIT_040393mg"/>
</dbReference>
<dbReference type="EMBL" id="AGNK02005371">
    <property type="status" value="NOT_ANNOTATED_CDS"/>
    <property type="molecule type" value="Genomic_DNA"/>
</dbReference>
<dbReference type="Proteomes" id="UP000004995">
    <property type="component" value="Unassembled WGS sequence"/>
</dbReference>
<dbReference type="InParanoid" id="K4AN96"/>